<reference evidence="3 4" key="1">
    <citation type="submission" date="2024-04" db="EMBL/GenBank/DDBJ databases">
        <title>Tritrichomonas musculus Genome.</title>
        <authorList>
            <person name="Alves-Ferreira E."/>
            <person name="Grigg M."/>
            <person name="Lorenzi H."/>
            <person name="Galac M."/>
        </authorList>
    </citation>
    <scope>NUCLEOTIDE SEQUENCE [LARGE SCALE GENOMIC DNA]</scope>
    <source>
        <strain evidence="3 4">EAF2021</strain>
    </source>
</reference>
<dbReference type="InterPro" id="IPR053139">
    <property type="entry name" value="Surface_bspA-like"/>
</dbReference>
<feature type="compositionally biased region" description="Acidic residues" evidence="2">
    <location>
        <begin position="147"/>
        <end position="162"/>
    </location>
</feature>
<dbReference type="EMBL" id="JAPFFF010000027">
    <property type="protein sequence ID" value="KAK8847871.1"/>
    <property type="molecule type" value="Genomic_DNA"/>
</dbReference>
<evidence type="ECO:0008006" key="5">
    <source>
        <dbReference type="Google" id="ProtNLM"/>
    </source>
</evidence>
<organism evidence="3 4">
    <name type="scientific">Tritrichomonas musculus</name>
    <dbReference type="NCBI Taxonomy" id="1915356"/>
    <lineage>
        <taxon>Eukaryota</taxon>
        <taxon>Metamonada</taxon>
        <taxon>Parabasalia</taxon>
        <taxon>Tritrichomonadida</taxon>
        <taxon>Tritrichomonadidae</taxon>
        <taxon>Tritrichomonas</taxon>
    </lineage>
</organism>
<dbReference type="PANTHER" id="PTHR45661:SF3">
    <property type="entry name" value="IG-LIKE DOMAIN-CONTAINING PROTEIN"/>
    <property type="match status" value="1"/>
</dbReference>
<dbReference type="InterPro" id="IPR032675">
    <property type="entry name" value="LRR_dom_sf"/>
</dbReference>
<feature type="coiled-coil region" evidence="1">
    <location>
        <begin position="59"/>
        <end position="128"/>
    </location>
</feature>
<name>A0ABR2HI12_9EUKA</name>
<dbReference type="Proteomes" id="UP001470230">
    <property type="component" value="Unassembled WGS sequence"/>
</dbReference>
<feature type="compositionally biased region" description="Basic and acidic residues" evidence="2">
    <location>
        <begin position="17"/>
        <end position="33"/>
    </location>
</feature>
<evidence type="ECO:0000256" key="1">
    <source>
        <dbReference type="SAM" id="Coils"/>
    </source>
</evidence>
<dbReference type="PANTHER" id="PTHR45661">
    <property type="entry name" value="SURFACE ANTIGEN"/>
    <property type="match status" value="1"/>
</dbReference>
<sequence>MNIDQNQSPKKSISSIDHLDSYQKKPPPPDHFDSLLGNQLSVDAPIDVEKLNPIPKSQLQIEIEENEELQNLISEQKLLIQKLQLELENEINEKKALQQKIEEKDQIVEELEIKQKNFRNQIESLRSNTLQNLDEIKRIKKFINDIDSDSNEDANNENSDESEDKKDEIDPERVTISKFNELCLNLQLSIISKIFPTVSDENISRYLILITNFLIYLIQFTTENSEGLEILSKSQNQLLIEMIEEEQLNVPHHITTQLFQFGVLGSPHLIHHLNQFKKVSIEMKYPSDFFSQIYGIIRCLKDRIDRLEIAVFVSGKKCMDVTFRNDRNIEIVRMDSSVSEIEKGFFFGGAFAYCTRLKKVTISPSVKIIGDNVFNNCRDLVDVTIPPSVLSIEYNAFINCSSLEVVVIPPSVIEIGIGAFSSCISLKKVKIPNSVRVIESSAFAECKVLPKITIPSSVEIIEALAFNECTSLVEVSFVIPSSLTEIDDEAFRLCSSLKKITIPPSVTIIGNDVFNECVSLEEISIYPSLINIGKNAFPRNVNIIKV</sequence>
<dbReference type="Gene3D" id="3.80.10.10">
    <property type="entry name" value="Ribonuclease Inhibitor"/>
    <property type="match status" value="2"/>
</dbReference>
<dbReference type="InterPro" id="IPR026906">
    <property type="entry name" value="LRR_5"/>
</dbReference>
<feature type="region of interest" description="Disordered" evidence="2">
    <location>
        <begin position="147"/>
        <end position="170"/>
    </location>
</feature>
<comment type="caution">
    <text evidence="3">The sequence shown here is derived from an EMBL/GenBank/DDBJ whole genome shotgun (WGS) entry which is preliminary data.</text>
</comment>
<gene>
    <name evidence="3" type="ORF">M9Y10_018908</name>
</gene>
<keyword evidence="1" id="KW-0175">Coiled coil</keyword>
<proteinExistence type="predicted"/>
<feature type="region of interest" description="Disordered" evidence="2">
    <location>
        <begin position="1"/>
        <end position="34"/>
    </location>
</feature>
<keyword evidence="4" id="KW-1185">Reference proteome</keyword>
<evidence type="ECO:0000313" key="4">
    <source>
        <dbReference type="Proteomes" id="UP001470230"/>
    </source>
</evidence>
<feature type="compositionally biased region" description="Polar residues" evidence="2">
    <location>
        <begin position="1"/>
        <end position="15"/>
    </location>
</feature>
<dbReference type="SUPFAM" id="SSF52058">
    <property type="entry name" value="L domain-like"/>
    <property type="match status" value="1"/>
</dbReference>
<protein>
    <recommendedName>
        <fullName evidence="5">Surface antigen BspA-like</fullName>
    </recommendedName>
</protein>
<evidence type="ECO:0000313" key="3">
    <source>
        <dbReference type="EMBL" id="KAK8847871.1"/>
    </source>
</evidence>
<dbReference type="Pfam" id="PF13306">
    <property type="entry name" value="LRR_5"/>
    <property type="match status" value="1"/>
</dbReference>
<evidence type="ECO:0000256" key="2">
    <source>
        <dbReference type="SAM" id="MobiDB-lite"/>
    </source>
</evidence>
<accession>A0ABR2HI12</accession>